<name>A0ABN7B905_9HEMI</name>
<dbReference type="PROSITE" id="PS00028">
    <property type="entry name" value="ZINC_FINGER_C2H2_1"/>
    <property type="match status" value="3"/>
</dbReference>
<evidence type="ECO:0000256" key="6">
    <source>
        <dbReference type="ARBA" id="ARBA00023242"/>
    </source>
</evidence>
<feature type="domain" description="C2H2-type" evidence="9">
    <location>
        <begin position="1189"/>
        <end position="1217"/>
    </location>
</feature>
<feature type="compositionally biased region" description="Polar residues" evidence="8">
    <location>
        <begin position="182"/>
        <end position="194"/>
    </location>
</feature>
<evidence type="ECO:0000256" key="1">
    <source>
        <dbReference type="ARBA" id="ARBA00004123"/>
    </source>
</evidence>
<keyword evidence="6" id="KW-0539">Nucleus</keyword>
<feature type="region of interest" description="Disordered" evidence="8">
    <location>
        <begin position="806"/>
        <end position="829"/>
    </location>
</feature>
<feature type="domain" description="C2H2-type" evidence="9">
    <location>
        <begin position="599"/>
        <end position="627"/>
    </location>
</feature>
<dbReference type="Proteomes" id="UP001307889">
    <property type="component" value="Chromosome 12"/>
</dbReference>
<evidence type="ECO:0000256" key="5">
    <source>
        <dbReference type="ARBA" id="ARBA00022833"/>
    </source>
</evidence>
<feature type="region of interest" description="Disordered" evidence="8">
    <location>
        <begin position="842"/>
        <end position="875"/>
    </location>
</feature>
<dbReference type="PANTHER" id="PTHR24406">
    <property type="entry name" value="TRANSCRIPTIONAL REPRESSOR CTCFL-RELATED"/>
    <property type="match status" value="1"/>
</dbReference>
<gene>
    <name evidence="10" type="ORF">NTJ_13686</name>
</gene>
<feature type="compositionally biased region" description="Low complexity" evidence="8">
    <location>
        <begin position="817"/>
        <end position="828"/>
    </location>
</feature>
<evidence type="ECO:0000313" key="10">
    <source>
        <dbReference type="EMBL" id="BET00870.1"/>
    </source>
</evidence>
<feature type="region of interest" description="Disordered" evidence="8">
    <location>
        <begin position="156"/>
        <end position="207"/>
    </location>
</feature>
<dbReference type="SMART" id="SM00355">
    <property type="entry name" value="ZnF_C2H2"/>
    <property type="match status" value="11"/>
</dbReference>
<comment type="subcellular location">
    <subcellularLocation>
        <location evidence="1">Nucleus</location>
    </subcellularLocation>
</comment>
<dbReference type="EMBL" id="AP028920">
    <property type="protein sequence ID" value="BET00870.1"/>
    <property type="molecule type" value="Genomic_DNA"/>
</dbReference>
<keyword evidence="4 7" id="KW-0863">Zinc-finger</keyword>
<keyword evidence="2" id="KW-0479">Metal-binding</keyword>
<feature type="compositionally biased region" description="Low complexity" evidence="8">
    <location>
        <begin position="848"/>
        <end position="865"/>
    </location>
</feature>
<evidence type="ECO:0000256" key="7">
    <source>
        <dbReference type="PROSITE-ProRule" id="PRU00042"/>
    </source>
</evidence>
<evidence type="ECO:0000256" key="2">
    <source>
        <dbReference type="ARBA" id="ARBA00022723"/>
    </source>
</evidence>
<organism evidence="10 11">
    <name type="scientific">Nesidiocoris tenuis</name>
    <dbReference type="NCBI Taxonomy" id="355587"/>
    <lineage>
        <taxon>Eukaryota</taxon>
        <taxon>Metazoa</taxon>
        <taxon>Ecdysozoa</taxon>
        <taxon>Arthropoda</taxon>
        <taxon>Hexapoda</taxon>
        <taxon>Insecta</taxon>
        <taxon>Pterygota</taxon>
        <taxon>Neoptera</taxon>
        <taxon>Paraneoptera</taxon>
        <taxon>Hemiptera</taxon>
        <taxon>Heteroptera</taxon>
        <taxon>Panheteroptera</taxon>
        <taxon>Cimicomorpha</taxon>
        <taxon>Miridae</taxon>
        <taxon>Dicyphina</taxon>
        <taxon>Nesidiocoris</taxon>
    </lineage>
</organism>
<evidence type="ECO:0000313" key="11">
    <source>
        <dbReference type="Proteomes" id="UP001307889"/>
    </source>
</evidence>
<feature type="domain" description="C2H2-type" evidence="9">
    <location>
        <begin position="490"/>
        <end position="518"/>
    </location>
</feature>
<protein>
    <submittedName>
        <fullName evidence="10">ZnF_C2H2</fullName>
    </submittedName>
</protein>
<keyword evidence="11" id="KW-1185">Reference proteome</keyword>
<keyword evidence="5" id="KW-0862">Zinc</keyword>
<dbReference type="InterPro" id="IPR050888">
    <property type="entry name" value="ZnF_C2H2-type_TF"/>
</dbReference>
<dbReference type="InterPro" id="IPR013087">
    <property type="entry name" value="Znf_C2H2_type"/>
</dbReference>
<feature type="compositionally biased region" description="Low complexity" evidence="8">
    <location>
        <begin position="165"/>
        <end position="174"/>
    </location>
</feature>
<evidence type="ECO:0000256" key="4">
    <source>
        <dbReference type="ARBA" id="ARBA00022771"/>
    </source>
</evidence>
<keyword evidence="3" id="KW-0677">Repeat</keyword>
<proteinExistence type="predicted"/>
<evidence type="ECO:0000256" key="3">
    <source>
        <dbReference type="ARBA" id="ARBA00022737"/>
    </source>
</evidence>
<reference evidence="10 11" key="1">
    <citation type="submission" date="2023-09" db="EMBL/GenBank/DDBJ databases">
        <title>Nesidiocoris tenuis whole genome shotgun sequence.</title>
        <authorList>
            <person name="Shibata T."/>
            <person name="Shimoda M."/>
            <person name="Kobayashi T."/>
            <person name="Uehara T."/>
        </authorList>
    </citation>
    <scope>NUCLEOTIDE SEQUENCE [LARGE SCALE GENOMIC DNA]</scope>
    <source>
        <strain evidence="10 11">Japan</strain>
    </source>
</reference>
<accession>A0ABN7B905</accession>
<dbReference type="PROSITE" id="PS50157">
    <property type="entry name" value="ZINC_FINGER_C2H2_2"/>
    <property type="match status" value="3"/>
</dbReference>
<evidence type="ECO:0000259" key="9">
    <source>
        <dbReference type="PROSITE" id="PS50157"/>
    </source>
</evidence>
<evidence type="ECO:0000256" key="8">
    <source>
        <dbReference type="SAM" id="MobiDB-lite"/>
    </source>
</evidence>
<sequence length="1347" mass="151105">MTIPKKKNESRRTSAKNFASSLCLRTEELDKMKNSPQKIAEAHIRLYKYYIKFATKCDALLFDEKSRNYFERCVYYLENKPPTKKALIQSRETIMKIFDSLNDLCNYLGTDKQVVAKARQIYEISDSEMPEKEQPSEPGGTLDLLKHLKDLLNDPIEVPEANQTSSKSKSMSMKDSLRAGQMSPTSDRSSSPTLNEDESAERPHKVESMTEYFLSDGGFDSVYGRYENQFAETAFKTKMNDLLVKAQAISKNKYSAVDNMMAKMKINVPILNYSMDRIDSIDSNNVMENNEIFEGNKAVIDAVLHNGPDFLQVGPFEVYCRNKVFVYHCLVNQCNECLTTSIEFLKTHVKFTHGDSEVVDWSCTNCEMLSIHSLGQKSLDGALEHLAKYHSSRSTYYLARERLSEMNHNLARGLAMCPVAEKSVDFEIDLFHCQVSGCEFSTNSPMSAFCHYSHTADGTQIQKCEYCPFATFSVHSHCKHMFEVHGFTKYKCGYCSYRTVSKANAIFHQRDCHKGEEKKIYGYEPLENASYNYDCLGHNYLVPFVCDVCNFGTMVEQKFTSHLLGHRGLNIGCHYCSDFSSNDISELCDHLISHGIGQYHCLYCREAFDVTFSMQRHLYEKHPTQYPYQIVLQDFESHSRHLRDRYGNVQKLDIGDESVIVVPLDSDYEVKSVSIINCSKVVVVDEVDHCKAQLKYFLKNTYKELPVESEPLEESPPMPTVLDTVDMTIDEEPADVKPRIRLKALHLLMTQHGNEEDLGASPSVENLVTSNPEPPLLQIESRPILTPAQIKTERIETVPVAVRDEPLPTNAAQPDTAAEAVAPSSAVANKTSPSLRIVIKTEKNADIASSPPDAAEIAEEPPGASVPSEEPSASQDDNCLVIQSSHTLQDEEIMDMTARANNNSLLEEQSSESLQQSKEGNAVLSADSIVNMPVDFDCDTVTLNGVKVIRADAGLGEFIILKNDSLPTPSPPVPEAISVTATSAQPLKAFCKSVGSSQSAQPPRPIKTNVVSTPRPKVFQNVVRANLPNRDKSNFIRIAPGPSLAKVTPSTAPMIVGKPTTLGQSNQRFVQIKSQAKQTTVYYRCNICNFKSIDRDGVVAHLQQTHAKLTSKLLAKPSTSATAAMPNQSLVSLGSMPCNGVGCPYCTGTKFPGIQSYERHHVEKHNDYSEVKCFIDYPAELKPVPEKVFACNFCDAFFLNESTIWSHARSAHREQLAAMAKPIRLKAIIGLKKLVCPIYNCMEEFLQVSRYKEHFFTVHPIIVSCKRCTYSADNPEDFQAFHDDMDPDEAVNHFSYFRNEAQKAELLHSKRFKDPLYCLIYTVLDSAPQNKATARKSIPTYVHIKPN</sequence>